<feature type="domain" description="DTW" evidence="8">
    <location>
        <begin position="8"/>
        <end position="269"/>
    </location>
</feature>
<evidence type="ECO:0000313" key="9">
    <source>
        <dbReference type="EMBL" id="CAD8897623.1"/>
    </source>
</evidence>
<accession>A0A7S1BTP3</accession>
<comment type="similarity">
    <text evidence="5">Belongs to the TDD superfamily. DTWD2 family.</text>
</comment>
<dbReference type="PANTHER" id="PTHR21392:SF0">
    <property type="entry name" value="TRNA-URIDINE AMINOCARBOXYPROPYLTRANSFERASE 2"/>
    <property type="match status" value="1"/>
</dbReference>
<dbReference type="InterPro" id="IPR005636">
    <property type="entry name" value="DTW"/>
</dbReference>
<evidence type="ECO:0000259" key="8">
    <source>
        <dbReference type="SMART" id="SM01144"/>
    </source>
</evidence>
<dbReference type="AlphaFoldDB" id="A0A7S1BTP3"/>
<proteinExistence type="inferred from homology"/>
<dbReference type="GO" id="GO:0016432">
    <property type="term" value="F:tRNA-uridine aminocarboxypropyltransferase activity"/>
    <property type="evidence" value="ECO:0007669"/>
    <property type="project" value="UniProtKB-EC"/>
</dbReference>
<dbReference type="EMBL" id="HBFR01033994">
    <property type="protein sequence ID" value="CAD8897623.1"/>
    <property type="molecule type" value="Transcribed_RNA"/>
</dbReference>
<dbReference type="SMART" id="SM01144">
    <property type="entry name" value="DTW"/>
    <property type="match status" value="1"/>
</dbReference>
<comment type="catalytic activity">
    <reaction evidence="6">
        <text>a uridine in tRNA + S-adenosyl-L-methionine = a 3-[(3S)-3-amino-3-carboxypropyl]uridine in tRNA + S-methyl-5'-thioadenosine + H(+)</text>
        <dbReference type="Rhea" id="RHEA:62432"/>
        <dbReference type="Rhea" id="RHEA-COMP:13339"/>
        <dbReference type="Rhea" id="RHEA-COMP:16092"/>
        <dbReference type="ChEBI" id="CHEBI:15378"/>
        <dbReference type="ChEBI" id="CHEBI:17509"/>
        <dbReference type="ChEBI" id="CHEBI:59789"/>
        <dbReference type="ChEBI" id="CHEBI:65315"/>
        <dbReference type="ChEBI" id="CHEBI:82930"/>
        <dbReference type="EC" id="2.5.1.25"/>
    </reaction>
</comment>
<evidence type="ECO:0000256" key="5">
    <source>
        <dbReference type="ARBA" id="ARBA00034489"/>
    </source>
</evidence>
<name>A0A7S1BTP3_9STRA</name>
<evidence type="ECO:0000256" key="6">
    <source>
        <dbReference type="ARBA" id="ARBA00048718"/>
    </source>
</evidence>
<dbReference type="GO" id="GO:0008033">
    <property type="term" value="P:tRNA processing"/>
    <property type="evidence" value="ECO:0007669"/>
    <property type="project" value="UniProtKB-KW"/>
</dbReference>
<evidence type="ECO:0000256" key="4">
    <source>
        <dbReference type="ARBA" id="ARBA00022694"/>
    </source>
</evidence>
<dbReference type="EC" id="2.5.1.25" evidence="1"/>
<evidence type="ECO:0000256" key="3">
    <source>
        <dbReference type="ARBA" id="ARBA00022691"/>
    </source>
</evidence>
<keyword evidence="4" id="KW-0819">tRNA processing</keyword>
<feature type="region of interest" description="Disordered" evidence="7">
    <location>
        <begin position="267"/>
        <end position="292"/>
    </location>
</feature>
<protein>
    <recommendedName>
        <fullName evidence="1">tRNA-uridine aminocarboxypropyltransferase</fullName>
        <ecNumber evidence="1">2.5.1.25</ecNumber>
    </recommendedName>
</protein>
<evidence type="ECO:0000256" key="7">
    <source>
        <dbReference type="SAM" id="MobiDB-lite"/>
    </source>
</evidence>
<dbReference type="PANTHER" id="PTHR21392">
    <property type="entry name" value="TRNA-URIDINE AMINOCARBOXYPROPYLTRANSFERASE 2"/>
    <property type="match status" value="1"/>
</dbReference>
<dbReference type="Pfam" id="PF03942">
    <property type="entry name" value="DTW"/>
    <property type="match status" value="1"/>
</dbReference>
<gene>
    <name evidence="9" type="ORF">CHYS00102_LOCUS24837</name>
</gene>
<dbReference type="InterPro" id="IPR039262">
    <property type="entry name" value="DTWD2/TAPT"/>
</dbReference>
<evidence type="ECO:0000256" key="1">
    <source>
        <dbReference type="ARBA" id="ARBA00012386"/>
    </source>
</evidence>
<organism evidence="9">
    <name type="scientific">Corethron hystrix</name>
    <dbReference type="NCBI Taxonomy" id="216773"/>
    <lineage>
        <taxon>Eukaryota</taxon>
        <taxon>Sar</taxon>
        <taxon>Stramenopiles</taxon>
        <taxon>Ochrophyta</taxon>
        <taxon>Bacillariophyta</taxon>
        <taxon>Coscinodiscophyceae</taxon>
        <taxon>Corethrophycidae</taxon>
        <taxon>Corethrales</taxon>
        <taxon>Corethraceae</taxon>
        <taxon>Corethron</taxon>
    </lineage>
</organism>
<reference evidence="9" key="1">
    <citation type="submission" date="2021-01" db="EMBL/GenBank/DDBJ databases">
        <authorList>
            <person name="Corre E."/>
            <person name="Pelletier E."/>
            <person name="Niang G."/>
            <person name="Scheremetjew M."/>
            <person name="Finn R."/>
            <person name="Kale V."/>
            <person name="Holt S."/>
            <person name="Cochrane G."/>
            <person name="Meng A."/>
            <person name="Brown T."/>
            <person name="Cohen L."/>
        </authorList>
    </citation>
    <scope>NUCLEOTIDE SEQUENCE</scope>
    <source>
        <strain evidence="9">308</strain>
    </source>
</reference>
<sequence length="318" mass="35850">MSVVVKKKRPICPKCGHHPSTCLCPYLPKEHPGTLRRSSIAILQHPHEARRFNSSVRLLSLVQEVTVLTGRRLDQIQGTDAKIWLERIRCGNVVLVYPSNDAVGLEEGVDEYRSRRKRIADGNFEGRGNDDGVVLFLFIDATWTHAKEMYQYHVRCGIFPPPPSGEKNGMIRVAMDPFRGWTPTQFRPSRFISIRCPASGSAKNFKRKILEEDGEDIGKKRAEKTGFLLSTAEAVAWVAACNEDRCDDVYDRIVRVLDGMVEVTARRRSEANSGSKKTKLQPEISKKEKGVDEEKCCTMIVDQGKDCADSDRIELKDS</sequence>
<keyword evidence="3" id="KW-0949">S-adenosyl-L-methionine</keyword>
<keyword evidence="2" id="KW-0808">Transferase</keyword>
<evidence type="ECO:0000256" key="2">
    <source>
        <dbReference type="ARBA" id="ARBA00022679"/>
    </source>
</evidence>